<gene>
    <name evidence="7" type="ORF">WG68_14170</name>
</gene>
<feature type="transmembrane region" description="Helical" evidence="6">
    <location>
        <begin position="216"/>
        <end position="238"/>
    </location>
</feature>
<feature type="transmembrane region" description="Helical" evidence="6">
    <location>
        <begin position="310"/>
        <end position="337"/>
    </location>
</feature>
<dbReference type="InterPro" id="IPR002549">
    <property type="entry name" value="AI-2E-like"/>
</dbReference>
<comment type="similarity">
    <text evidence="2">Belongs to the autoinducer-2 exporter (AI-2E) (TC 2.A.86) family.</text>
</comment>
<evidence type="ECO:0000256" key="5">
    <source>
        <dbReference type="ARBA" id="ARBA00023136"/>
    </source>
</evidence>
<evidence type="ECO:0000313" key="7">
    <source>
        <dbReference type="EMBL" id="KKO44691.1"/>
    </source>
</evidence>
<feature type="transmembrane region" description="Helical" evidence="6">
    <location>
        <begin position="279"/>
        <end position="298"/>
    </location>
</feature>
<comment type="caution">
    <text evidence="7">The sequence shown here is derived from an EMBL/GenBank/DDBJ whole genome shotgun (WGS) entry which is preliminary data.</text>
</comment>
<dbReference type="Pfam" id="PF01594">
    <property type="entry name" value="AI-2E_transport"/>
    <property type="match status" value="1"/>
</dbReference>
<evidence type="ECO:0000313" key="8">
    <source>
        <dbReference type="Proteomes" id="UP000034228"/>
    </source>
</evidence>
<dbReference type="OrthoDB" id="106838at2"/>
<feature type="transmembrane region" description="Helical" evidence="6">
    <location>
        <begin position="12"/>
        <end position="45"/>
    </location>
</feature>
<keyword evidence="4 6" id="KW-1133">Transmembrane helix</keyword>
<proteinExistence type="inferred from homology"/>
<feature type="transmembrane region" description="Helical" evidence="6">
    <location>
        <begin position="159"/>
        <end position="181"/>
    </location>
</feature>
<name>A0A0M2V227_9GAMM</name>
<evidence type="ECO:0000256" key="2">
    <source>
        <dbReference type="ARBA" id="ARBA00009773"/>
    </source>
</evidence>
<keyword evidence="8" id="KW-1185">Reference proteome</keyword>
<evidence type="ECO:0000256" key="1">
    <source>
        <dbReference type="ARBA" id="ARBA00004141"/>
    </source>
</evidence>
<sequence>MKSQFKAEPGHWVLIGALALALYASYLLVAPYVGAVVLAFVLSLLCFPVHQKIASRIPDKPNLVAALTCSLLVVVILVPAILVFIAIVQQGIVFTKQSYQWIEQGGAEQLMQQPVVEQTLAKFNTVLPLGQINGENIVERLAEFASGFGKEMLDISTQVLANITGLLFGFVLMLFVLFFLLRDHRKIIENLHWIIPLSRSQEEELLSEASTVARSAVLGSFLTAIAQGAAGGIAMAIVGMPGLFWGTMMAFASFIPAIGCALIWVPASIYLLLTGDWPWALFLTLWGVIVVGSIDNILRPILMQGSSSMSTLLIFLSLLGGLQLFGLIGLIYGPIIFALTHVLIRLYTIEFRDFLEKQDKS</sequence>
<keyword evidence="3 6" id="KW-0812">Transmembrane</keyword>
<reference evidence="7 8" key="1">
    <citation type="submission" date="2015-03" db="EMBL/GenBank/DDBJ databases">
        <title>Draft genome sequences of two protease-producing strains of Arsukibacterium isolated from two cold and alkaline environments.</title>
        <authorList>
            <person name="Lylloff J.E."/>
            <person name="Skov L.B."/>
            <person name="Jepsen M."/>
            <person name="Hallin P.F."/>
            <person name="Sorensen S.J."/>
            <person name="Stougaard P."/>
            <person name="Glaring M.A."/>
        </authorList>
    </citation>
    <scope>NUCLEOTIDE SEQUENCE [LARGE SCALE GENOMIC DNA]</scope>
    <source>
        <strain evidence="7 8">GCM72</strain>
    </source>
</reference>
<dbReference type="PATRIC" id="fig|336831.14.peg.1460"/>
<dbReference type="STRING" id="336831.WG68_14170"/>
<dbReference type="EMBL" id="LAHO01000014">
    <property type="protein sequence ID" value="KKO44691.1"/>
    <property type="molecule type" value="Genomic_DNA"/>
</dbReference>
<evidence type="ECO:0000256" key="6">
    <source>
        <dbReference type="SAM" id="Phobius"/>
    </source>
</evidence>
<feature type="transmembrane region" description="Helical" evidence="6">
    <location>
        <begin position="250"/>
        <end position="273"/>
    </location>
</feature>
<evidence type="ECO:0000256" key="4">
    <source>
        <dbReference type="ARBA" id="ARBA00022989"/>
    </source>
</evidence>
<dbReference type="Proteomes" id="UP000034228">
    <property type="component" value="Unassembled WGS sequence"/>
</dbReference>
<keyword evidence="5 6" id="KW-0472">Membrane</keyword>
<feature type="transmembrane region" description="Helical" evidence="6">
    <location>
        <begin position="65"/>
        <end position="88"/>
    </location>
</feature>
<accession>A0A0M2V227</accession>
<dbReference type="GO" id="GO:0016020">
    <property type="term" value="C:membrane"/>
    <property type="evidence" value="ECO:0007669"/>
    <property type="project" value="UniProtKB-SubCell"/>
</dbReference>
<dbReference type="AlphaFoldDB" id="A0A0M2V227"/>
<protein>
    <submittedName>
        <fullName evidence="7">Permease</fullName>
    </submittedName>
</protein>
<organism evidence="7 8">
    <name type="scientific">Arsukibacterium ikkense</name>
    <dbReference type="NCBI Taxonomy" id="336831"/>
    <lineage>
        <taxon>Bacteria</taxon>
        <taxon>Pseudomonadati</taxon>
        <taxon>Pseudomonadota</taxon>
        <taxon>Gammaproteobacteria</taxon>
        <taxon>Chromatiales</taxon>
        <taxon>Chromatiaceae</taxon>
        <taxon>Arsukibacterium</taxon>
    </lineage>
</organism>
<dbReference type="RefSeq" id="WP_046558363.1">
    <property type="nucleotide sequence ID" value="NZ_LAHO01000014.1"/>
</dbReference>
<evidence type="ECO:0000256" key="3">
    <source>
        <dbReference type="ARBA" id="ARBA00022692"/>
    </source>
</evidence>
<dbReference type="PANTHER" id="PTHR21716">
    <property type="entry name" value="TRANSMEMBRANE PROTEIN"/>
    <property type="match status" value="1"/>
</dbReference>
<comment type="subcellular location">
    <subcellularLocation>
        <location evidence="1">Membrane</location>
        <topology evidence="1">Multi-pass membrane protein</topology>
    </subcellularLocation>
</comment>
<dbReference type="PANTHER" id="PTHR21716:SF4">
    <property type="entry name" value="TRANSMEMBRANE PROTEIN 245"/>
    <property type="match status" value="1"/>
</dbReference>